<gene>
    <name evidence="5" type="ORF">CSSPTR1EN2_LOCUS13846</name>
</gene>
<keyword evidence="1" id="KW-0479">Metal-binding</keyword>
<dbReference type="Pfam" id="PF13920">
    <property type="entry name" value="zf-C3HC4_3"/>
    <property type="match status" value="1"/>
</dbReference>
<dbReference type="InterPro" id="IPR001841">
    <property type="entry name" value="Znf_RING"/>
</dbReference>
<dbReference type="SUPFAM" id="SSF57850">
    <property type="entry name" value="RING/U-box"/>
    <property type="match status" value="1"/>
</dbReference>
<evidence type="ECO:0000256" key="3">
    <source>
        <dbReference type="SAM" id="MobiDB-lite"/>
    </source>
</evidence>
<keyword evidence="1" id="KW-0862">Zinc</keyword>
<dbReference type="PROSITE" id="PS50089">
    <property type="entry name" value="ZF_RING_2"/>
    <property type="match status" value="1"/>
</dbReference>
<evidence type="ECO:0000259" key="4">
    <source>
        <dbReference type="PROSITE" id="PS50089"/>
    </source>
</evidence>
<feature type="compositionally biased region" description="Low complexity" evidence="3">
    <location>
        <begin position="12"/>
        <end position="23"/>
    </location>
</feature>
<feature type="coiled-coil region" evidence="2">
    <location>
        <begin position="202"/>
        <end position="261"/>
    </location>
</feature>
<evidence type="ECO:0000256" key="1">
    <source>
        <dbReference type="PROSITE-ProRule" id="PRU00175"/>
    </source>
</evidence>
<feature type="compositionally biased region" description="Polar residues" evidence="3">
    <location>
        <begin position="38"/>
        <end position="65"/>
    </location>
</feature>
<organism evidence="5 6">
    <name type="scientific">Sphagnum troendelagicum</name>
    <dbReference type="NCBI Taxonomy" id="128251"/>
    <lineage>
        <taxon>Eukaryota</taxon>
        <taxon>Viridiplantae</taxon>
        <taxon>Streptophyta</taxon>
        <taxon>Embryophyta</taxon>
        <taxon>Bryophyta</taxon>
        <taxon>Sphagnophytina</taxon>
        <taxon>Sphagnopsida</taxon>
        <taxon>Sphagnales</taxon>
        <taxon>Sphagnaceae</taxon>
        <taxon>Sphagnum</taxon>
    </lineage>
</organism>
<evidence type="ECO:0000256" key="2">
    <source>
        <dbReference type="SAM" id="Coils"/>
    </source>
</evidence>
<dbReference type="InterPro" id="IPR013083">
    <property type="entry name" value="Znf_RING/FYVE/PHD"/>
</dbReference>
<dbReference type="Gene3D" id="3.30.40.10">
    <property type="entry name" value="Zinc/RING finger domain, C3HC4 (zinc finger)"/>
    <property type="match status" value="1"/>
</dbReference>
<reference evidence="5" key="1">
    <citation type="submission" date="2024-02" db="EMBL/GenBank/DDBJ databases">
        <authorList>
            <consortium name="ELIXIR-Norway"/>
            <consortium name="Elixir Norway"/>
        </authorList>
    </citation>
    <scope>NUCLEOTIDE SEQUENCE</scope>
</reference>
<evidence type="ECO:0000313" key="6">
    <source>
        <dbReference type="Proteomes" id="UP001497512"/>
    </source>
</evidence>
<feature type="compositionally biased region" description="Basic and acidic residues" evidence="3">
    <location>
        <begin position="86"/>
        <end position="95"/>
    </location>
</feature>
<protein>
    <recommendedName>
        <fullName evidence="4">RING-type domain-containing protein</fullName>
    </recommendedName>
</protein>
<proteinExistence type="predicted"/>
<evidence type="ECO:0000313" key="5">
    <source>
        <dbReference type="EMBL" id="CAK9217189.1"/>
    </source>
</evidence>
<accession>A0ABP0UBJ8</accession>
<feature type="domain" description="RING-type" evidence="4">
    <location>
        <begin position="300"/>
        <end position="357"/>
    </location>
</feature>
<keyword evidence="6" id="KW-1185">Reference proteome</keyword>
<name>A0ABP0UBJ8_9BRYO</name>
<keyword evidence="2" id="KW-0175">Coiled coil</keyword>
<feature type="region of interest" description="Disordered" evidence="3">
    <location>
        <begin position="1"/>
        <end position="106"/>
    </location>
</feature>
<dbReference type="EMBL" id="OZ019894">
    <property type="protein sequence ID" value="CAK9217189.1"/>
    <property type="molecule type" value="Genomic_DNA"/>
</dbReference>
<dbReference type="SMART" id="SM00184">
    <property type="entry name" value="RING"/>
    <property type="match status" value="1"/>
</dbReference>
<sequence>MLLARMSEDASLLDSSSNTLSSSTRYNHQQRGKKRQCDSNSESHSIQGGSIPKGSSQVKLSNMPETPNKPANPVEELVKPCSETASQKKPEKIMPDADEPVPSVRGDKPVPCPLGPIDSYHLKPCGKAPCYCARCKGRHVRRMDIVQEHITKWPSKGVRVEGGHEQFCSCLVLLLVNLALGTLFIGPLSCPAYPNGQISDVITLAEEKLHKEKRLLQREAKKLADENKILAVQLKAAMKGIDDLNNQAKKCIQEKLDIKKQLRADNALFQKELEITLRNEQFAAARDCDSSSQVVPRFECSICFEEVEGGYSRKKGKRSGGVELKQRACFRPCNHAGACTECAVDIWDKTNKCPFCETKLSGKPAAIHF</sequence>
<keyword evidence="1" id="KW-0863">Zinc-finger</keyword>
<dbReference type="Proteomes" id="UP001497512">
    <property type="component" value="Chromosome 2"/>
</dbReference>